<gene>
    <name evidence="2" type="ORF">KOM_12_579</name>
</gene>
<comment type="similarity">
    <text evidence="1">Belongs to the CDC123 family.</text>
</comment>
<organism evidence="2">
    <name type="scientific">Clandestinovirus</name>
    <dbReference type="NCBI Taxonomy" id="2831644"/>
    <lineage>
        <taxon>Viruses</taxon>
    </lineage>
</organism>
<dbReference type="EMBL" id="MZ420154">
    <property type="protein sequence ID" value="QYA18847.1"/>
    <property type="molecule type" value="Genomic_DNA"/>
</dbReference>
<proteinExistence type="inferred from homology"/>
<dbReference type="PANTHER" id="PTHR15323:SF6">
    <property type="entry name" value="CELL DIVISION CYCLE PROTEIN 123 HOMOLOG"/>
    <property type="match status" value="1"/>
</dbReference>
<sequence length="363" mass="42179">MATKRCNVHSLACMRQINFVPADQVIVIPKRTFDLYLVSYCIDNNLQYIEDGDIVRIKTNEDGFALCRDGNALNNVNADTLVDVHIGRYESEVWFPLLQGNEESKKLTFASEFVQLDTSHMELLLHFYDRTEDANRLKSSDTYRNLVSLLDNCFASFSAKGISKIFVKLNSVSPKDICYYDDDPMGDINALAAYRSEHVIHMLTRSSRCMSVIKRTLHLRLPNPVLIMLREFVEMPFQNEFRCFVYDGKLRAISQYHWMIHDKSIVDNQLAIRDRIDTFYRLSKQYIPYKDCVMDVILLDDESKFEGTFMNLGIYLIEFNCFGGDLVAGSALYHWYHDYDILYKNSNLADIRVCVVEPHTEHL</sequence>
<protein>
    <submittedName>
        <fullName evidence="2">Cdc123</fullName>
    </submittedName>
</protein>
<accession>A0A8F8PNI1</accession>
<dbReference type="InterPro" id="IPR009772">
    <property type="entry name" value="CDC123"/>
</dbReference>
<reference evidence="2" key="1">
    <citation type="submission" date="2021-06" db="EMBL/GenBank/DDBJ databases">
        <authorList>
            <person name="Rolland C."/>
        </authorList>
    </citation>
    <scope>NUCLEOTIDE SEQUENCE</scope>
    <source>
        <strain evidence="2">347.936635</strain>
    </source>
</reference>
<dbReference type="PANTHER" id="PTHR15323">
    <property type="entry name" value="D123 PROTEIN"/>
    <property type="match status" value="1"/>
</dbReference>
<name>A0A8F8PNI1_9VIRU</name>
<evidence type="ECO:0000256" key="1">
    <source>
        <dbReference type="ARBA" id="ARBA00011047"/>
    </source>
</evidence>
<evidence type="ECO:0000313" key="2">
    <source>
        <dbReference type="EMBL" id="QYA18847.1"/>
    </source>
</evidence>
<dbReference type="Pfam" id="PF07065">
    <property type="entry name" value="D123"/>
    <property type="match status" value="1"/>
</dbReference>